<dbReference type="RefSeq" id="WP_089269286.1">
    <property type="nucleotide sequence ID" value="NZ_FZNN01000002.1"/>
</dbReference>
<evidence type="ECO:0000313" key="1">
    <source>
        <dbReference type="EMBL" id="SNR35122.1"/>
    </source>
</evidence>
<dbReference type="EMBL" id="FZNN01000002">
    <property type="protein sequence ID" value="SNR35122.1"/>
    <property type="molecule type" value="Genomic_DNA"/>
</dbReference>
<dbReference type="OrthoDB" id="7823496at2"/>
<evidence type="ECO:0000313" key="2">
    <source>
        <dbReference type="Proteomes" id="UP000198417"/>
    </source>
</evidence>
<protein>
    <submittedName>
        <fullName evidence="1">Uncharacterized protein</fullName>
    </submittedName>
</protein>
<organism evidence="1 2">
    <name type="scientific">Puniceibacterium sediminis</name>
    <dbReference type="NCBI Taxonomy" id="1608407"/>
    <lineage>
        <taxon>Bacteria</taxon>
        <taxon>Pseudomonadati</taxon>
        <taxon>Pseudomonadota</taxon>
        <taxon>Alphaproteobacteria</taxon>
        <taxon>Rhodobacterales</taxon>
        <taxon>Paracoccaceae</taxon>
        <taxon>Puniceibacterium</taxon>
    </lineage>
</organism>
<proteinExistence type="predicted"/>
<accession>A0A238VL74</accession>
<name>A0A238VL74_9RHOB</name>
<dbReference type="Proteomes" id="UP000198417">
    <property type="component" value="Unassembled WGS sequence"/>
</dbReference>
<keyword evidence="2" id="KW-1185">Reference proteome</keyword>
<sequence length="249" mass="28071">MSAKFRKLNEAGIAAFRDYIRDGAEGPPPLHLLENPETSAPLKPDIQPGSGQFDDRYMFGVYLNSLLKESDPAAISGDAGLWSALALYWFDRLCPPDAGGNRTPKQEYLYVLSSDYRHYYRHLVRSPWQLVKDHSDASRFLLISPRKQAHPLSVHGEILEQFGGRQQVLASRPIIKAANKLYFDKQKSRPRTGVAGNGRGSARRFGLILRQLDLTYDPECMTDSAFIGILPDEFEKWRKQMEAGQSKAS</sequence>
<reference evidence="1 2" key="1">
    <citation type="submission" date="2017-06" db="EMBL/GenBank/DDBJ databases">
        <authorList>
            <person name="Kim H.J."/>
            <person name="Triplett B.A."/>
        </authorList>
    </citation>
    <scope>NUCLEOTIDE SEQUENCE [LARGE SCALE GENOMIC DNA]</scope>
    <source>
        <strain evidence="1 2">DSM 29052</strain>
    </source>
</reference>
<gene>
    <name evidence="1" type="ORF">SAMN06265370_102349</name>
</gene>
<dbReference type="AlphaFoldDB" id="A0A238VL74"/>